<name>D4N6X4_9CREN</name>
<organism evidence="1">
    <name type="scientific">uncultured crenarchaeote 29d5</name>
    <dbReference type="NCBI Taxonomy" id="684057"/>
    <lineage>
        <taxon>Archaea</taxon>
        <taxon>Thermoproteota</taxon>
        <taxon>environmental samples</taxon>
    </lineage>
</organism>
<dbReference type="AlphaFoldDB" id="D4N6X4"/>
<dbReference type="GO" id="GO:0032259">
    <property type="term" value="P:methylation"/>
    <property type="evidence" value="ECO:0007669"/>
    <property type="project" value="UniProtKB-KW"/>
</dbReference>
<proteinExistence type="predicted"/>
<reference evidence="1" key="1">
    <citation type="journal article" date="2010" name="Environ. Microbiol.">
        <title>Homologues of nitrite reductases in ammonia-oxidizing archaea: diversity and genomic context.</title>
        <authorList>
            <person name="Bartossek R."/>
            <person name="Nicol G.W."/>
            <person name="Lanzen A."/>
            <person name="Klenk H.P."/>
            <person name="Schleper C."/>
        </authorList>
    </citation>
    <scope>NUCLEOTIDE SEQUENCE</scope>
</reference>
<keyword evidence="1" id="KW-0489">Methyltransferase</keyword>
<keyword evidence="1" id="KW-0808">Transferase</keyword>
<dbReference type="EMBL" id="GU059106">
    <property type="protein sequence ID" value="ACY24460.1"/>
    <property type="molecule type" value="Genomic_DNA"/>
</dbReference>
<gene>
    <name evidence="1" type="ORF">29d5orf12</name>
</gene>
<dbReference type="PANTHER" id="PTHR43591:SF24">
    <property type="entry name" value="2-METHOXY-6-POLYPRENYL-1,4-BENZOQUINOL METHYLASE, MITOCHONDRIAL"/>
    <property type="match status" value="1"/>
</dbReference>
<dbReference type="SUPFAM" id="SSF53335">
    <property type="entry name" value="S-adenosyl-L-methionine-dependent methyltransferases"/>
    <property type="match status" value="1"/>
</dbReference>
<dbReference type="CDD" id="cd02440">
    <property type="entry name" value="AdoMet_MTases"/>
    <property type="match status" value="1"/>
</dbReference>
<protein>
    <submittedName>
        <fullName evidence="1">Ubiquinone/menaquinone biosynthesis methyltransferase</fullName>
    </submittedName>
</protein>
<dbReference type="InterPro" id="IPR029063">
    <property type="entry name" value="SAM-dependent_MTases_sf"/>
</dbReference>
<evidence type="ECO:0000313" key="1">
    <source>
        <dbReference type="EMBL" id="ACY24460.1"/>
    </source>
</evidence>
<dbReference type="Pfam" id="PF01209">
    <property type="entry name" value="Ubie_methyltran"/>
    <property type="match status" value="1"/>
</dbReference>
<sequence length="231" mass="25963">MSGLGLSYWKEVIVVLRSIIPVYDKVNKSISLGQDDKYRELGMIGEIHPGDLILDAGSGFGNMSSKALEILNGNARIILHDPIREMLNYAQDKKSQRLNLSCGVFENMPFKESSLDAVLCGYSLRDSFSLVEAISEVHRVLKNGGRFIIVDIGKPDNIMFRSFVTFYLKYILGIIAYSVSGKSGLRFRTLYGTFLRWPKNSVLNELLLNNFSKVKFTRKMFGGAIIVVAYK</sequence>
<keyword evidence="1" id="KW-0830">Ubiquinone</keyword>
<dbReference type="PANTHER" id="PTHR43591">
    <property type="entry name" value="METHYLTRANSFERASE"/>
    <property type="match status" value="1"/>
</dbReference>
<dbReference type="GO" id="GO:0008168">
    <property type="term" value="F:methyltransferase activity"/>
    <property type="evidence" value="ECO:0007669"/>
    <property type="project" value="UniProtKB-KW"/>
</dbReference>
<dbReference type="Gene3D" id="3.40.50.150">
    <property type="entry name" value="Vaccinia Virus protein VP39"/>
    <property type="match status" value="1"/>
</dbReference>
<accession>D4N6X4</accession>